<dbReference type="STRING" id="56857.A0A200R454"/>
<dbReference type="InterPro" id="IPR056988">
    <property type="entry name" value="Zn_ribbon_pln"/>
</dbReference>
<evidence type="ECO:0000259" key="2">
    <source>
        <dbReference type="PROSITE" id="PS50076"/>
    </source>
</evidence>
<protein>
    <submittedName>
        <fullName evidence="3">DnaJ domain</fullName>
    </submittedName>
</protein>
<feature type="region of interest" description="Disordered" evidence="1">
    <location>
        <begin position="350"/>
        <end position="422"/>
    </location>
</feature>
<dbReference type="Pfam" id="PF00226">
    <property type="entry name" value="DnaJ"/>
    <property type="match status" value="1"/>
</dbReference>
<dbReference type="PROSITE" id="PS00636">
    <property type="entry name" value="DNAJ_1"/>
    <property type="match status" value="1"/>
</dbReference>
<dbReference type="InParanoid" id="A0A200R454"/>
<dbReference type="FunCoup" id="A0A200R454">
    <property type="interactions" value="119"/>
</dbReference>
<dbReference type="PROSITE" id="PS50076">
    <property type="entry name" value="DNAJ_2"/>
    <property type="match status" value="1"/>
</dbReference>
<dbReference type="EMBL" id="MVGT01000438">
    <property type="protein sequence ID" value="OVA17483.1"/>
    <property type="molecule type" value="Genomic_DNA"/>
</dbReference>
<feature type="compositionally biased region" description="Polar residues" evidence="1">
    <location>
        <begin position="133"/>
        <end position="145"/>
    </location>
</feature>
<feature type="compositionally biased region" description="Polar residues" evidence="1">
    <location>
        <begin position="153"/>
        <end position="162"/>
    </location>
</feature>
<dbReference type="Pfam" id="PF23551">
    <property type="entry name" value="Zn_ribbon_20"/>
    <property type="match status" value="1"/>
</dbReference>
<dbReference type="Proteomes" id="UP000195402">
    <property type="component" value="Unassembled WGS sequence"/>
</dbReference>
<feature type="region of interest" description="Disordered" evidence="1">
    <location>
        <begin position="561"/>
        <end position="582"/>
    </location>
</feature>
<sequence length="604" mass="64682">MECNRDEATRAKEIAERKFTAMDISGAKKFALKAQNMYPNLEGLSQMLTTLDVYLSAENKMGGEADWYGILGARPFDDDETVKKQYRKLALMVHPDKNKSIGADGAFKLISEAWNLLSDKTKRVAYDQKRFPKTSQQKVPTTSGGPSVPEANGFTTSTSSNARVRKCTTHAGPTAVPASSCEGPSVPDANGFTNSTTSNVGVHKSGIPSGPTTAQASSHPSKPDTFWTACVHCMIKYEYQLVHLNNNCLCSNCHKPFLAVEIPTRPSNGSNSSTTQQHQNSKHPTTNKKTRAPVRNTAAVPKIRPMVTRSHNPINRTSSQHDSAAGVGNATAAQAANVAQQQAYEIAKRTASGLSVPGSGPNLKGERPVKRRRGVDGGGGTDYRGKMASVSSGRGTRSGIASGCKQGGPETGRANQSSSHLKTLPRLFSSTIRPEARPYHLVSYQQHLLQVLVSDQKAPMSNGKSIQELAVEGQKHLEETIEAAFQILSSMNDELCNPALWSTTSAAASHSSNGVSGDASDSSHQSELGGGALEEARLRYKSAVASLRSVLTAIPNHQKAKSFENGSTVGGSESLADQAETEKKLEERVTNLRKNGKVTCYSII</sequence>
<dbReference type="PRINTS" id="PR00625">
    <property type="entry name" value="JDOMAIN"/>
</dbReference>
<dbReference type="PANTHER" id="PTHR44137">
    <property type="entry name" value="BNAC03G44070D PROTEIN"/>
    <property type="match status" value="1"/>
</dbReference>
<dbReference type="AlphaFoldDB" id="A0A200R454"/>
<dbReference type="SMART" id="SM00271">
    <property type="entry name" value="DnaJ"/>
    <property type="match status" value="1"/>
</dbReference>
<keyword evidence="4" id="KW-1185">Reference proteome</keyword>
<feature type="region of interest" description="Disordered" evidence="1">
    <location>
        <begin position="264"/>
        <end position="293"/>
    </location>
</feature>
<feature type="compositionally biased region" description="Polar residues" evidence="1">
    <location>
        <begin position="210"/>
        <end position="220"/>
    </location>
</feature>
<name>A0A200R454_MACCD</name>
<dbReference type="InterPro" id="IPR036869">
    <property type="entry name" value="J_dom_sf"/>
</dbReference>
<proteinExistence type="predicted"/>
<evidence type="ECO:0000256" key="1">
    <source>
        <dbReference type="SAM" id="MobiDB-lite"/>
    </source>
</evidence>
<gene>
    <name evidence="3" type="ORF">BVC80_1837g306</name>
</gene>
<accession>A0A200R454</accession>
<dbReference type="OrthoDB" id="10250354at2759"/>
<evidence type="ECO:0000313" key="3">
    <source>
        <dbReference type="EMBL" id="OVA17483.1"/>
    </source>
</evidence>
<feature type="compositionally biased region" description="Polar residues" evidence="1">
    <location>
        <begin position="309"/>
        <end position="322"/>
    </location>
</feature>
<reference evidence="3 4" key="1">
    <citation type="journal article" date="2017" name="Mol. Plant">
        <title>The Genome of Medicinal Plant Macleaya cordata Provides New Insights into Benzylisoquinoline Alkaloids Metabolism.</title>
        <authorList>
            <person name="Liu X."/>
            <person name="Liu Y."/>
            <person name="Huang P."/>
            <person name="Ma Y."/>
            <person name="Qing Z."/>
            <person name="Tang Q."/>
            <person name="Cao H."/>
            <person name="Cheng P."/>
            <person name="Zheng Y."/>
            <person name="Yuan Z."/>
            <person name="Zhou Y."/>
            <person name="Liu J."/>
            <person name="Tang Z."/>
            <person name="Zhuo Y."/>
            <person name="Zhang Y."/>
            <person name="Yu L."/>
            <person name="Huang J."/>
            <person name="Yang P."/>
            <person name="Peng Q."/>
            <person name="Zhang J."/>
            <person name="Jiang W."/>
            <person name="Zhang Z."/>
            <person name="Lin K."/>
            <person name="Ro D.K."/>
            <person name="Chen X."/>
            <person name="Xiong X."/>
            <person name="Shang Y."/>
            <person name="Huang S."/>
            <person name="Zeng J."/>
        </authorList>
    </citation>
    <scope>NUCLEOTIDE SEQUENCE [LARGE SCALE GENOMIC DNA]</scope>
    <source>
        <strain evidence="4">cv. BLH2017</strain>
        <tissue evidence="3">Root</tissue>
    </source>
</reference>
<dbReference type="SUPFAM" id="SSF46565">
    <property type="entry name" value="Chaperone J-domain"/>
    <property type="match status" value="1"/>
</dbReference>
<feature type="region of interest" description="Disordered" evidence="1">
    <location>
        <begin position="128"/>
        <end position="221"/>
    </location>
</feature>
<organism evidence="3 4">
    <name type="scientific">Macleaya cordata</name>
    <name type="common">Five-seeded plume-poppy</name>
    <name type="synonym">Bocconia cordata</name>
    <dbReference type="NCBI Taxonomy" id="56857"/>
    <lineage>
        <taxon>Eukaryota</taxon>
        <taxon>Viridiplantae</taxon>
        <taxon>Streptophyta</taxon>
        <taxon>Embryophyta</taxon>
        <taxon>Tracheophyta</taxon>
        <taxon>Spermatophyta</taxon>
        <taxon>Magnoliopsida</taxon>
        <taxon>Ranunculales</taxon>
        <taxon>Papaveraceae</taxon>
        <taxon>Papaveroideae</taxon>
        <taxon>Macleaya</taxon>
    </lineage>
</organism>
<feature type="domain" description="J" evidence="2">
    <location>
        <begin position="66"/>
        <end position="130"/>
    </location>
</feature>
<feature type="compositionally biased region" description="Low complexity" evidence="1">
    <location>
        <begin position="267"/>
        <end position="279"/>
    </location>
</feature>
<comment type="caution">
    <text evidence="3">The sequence shown here is derived from an EMBL/GenBank/DDBJ whole genome shotgun (WGS) entry which is preliminary data.</text>
</comment>
<dbReference type="PANTHER" id="PTHR44137:SF32">
    <property type="entry name" value="DNAJ HEAT SHOCK AMINO-TERMINAL DOMAIN PROTEIN"/>
    <property type="match status" value="1"/>
</dbReference>
<feature type="compositionally biased region" description="Polar residues" evidence="1">
    <location>
        <begin position="513"/>
        <end position="526"/>
    </location>
</feature>
<feature type="region of interest" description="Disordered" evidence="1">
    <location>
        <begin position="508"/>
        <end position="529"/>
    </location>
</feature>
<dbReference type="InterPro" id="IPR001623">
    <property type="entry name" value="DnaJ_domain"/>
</dbReference>
<dbReference type="CDD" id="cd06257">
    <property type="entry name" value="DnaJ"/>
    <property type="match status" value="1"/>
</dbReference>
<dbReference type="InterPro" id="IPR018253">
    <property type="entry name" value="DnaJ_domain_CS"/>
</dbReference>
<evidence type="ECO:0000313" key="4">
    <source>
        <dbReference type="Proteomes" id="UP000195402"/>
    </source>
</evidence>
<dbReference type="Gene3D" id="1.10.287.110">
    <property type="entry name" value="DnaJ domain"/>
    <property type="match status" value="1"/>
</dbReference>
<feature type="compositionally biased region" description="Polar residues" evidence="1">
    <location>
        <begin position="191"/>
        <end position="200"/>
    </location>
</feature>
<feature type="region of interest" description="Disordered" evidence="1">
    <location>
        <begin position="309"/>
        <end position="329"/>
    </location>
</feature>